<dbReference type="Gene3D" id="3.30.700.20">
    <property type="entry name" value="Hypothetical protein ph0010, domain 1"/>
    <property type="match status" value="1"/>
</dbReference>
<dbReference type="InterPro" id="IPR027623">
    <property type="entry name" value="AmmeMemoSam_A"/>
</dbReference>
<dbReference type="InterPro" id="IPR027485">
    <property type="entry name" value="AMMECR1_N"/>
</dbReference>
<dbReference type="NCBIfam" id="TIGR04335">
    <property type="entry name" value="AmmeMemoSam_A"/>
    <property type="match status" value="1"/>
</dbReference>
<dbReference type="Proteomes" id="UP000449547">
    <property type="component" value="Unassembled WGS sequence"/>
</dbReference>
<evidence type="ECO:0000313" key="2">
    <source>
        <dbReference type="EMBL" id="KAA8902127.1"/>
    </source>
</evidence>
<dbReference type="AlphaFoldDB" id="A0A642UMN8"/>
<protein>
    <recommendedName>
        <fullName evidence="1">AMMECR1 domain-containing protein</fullName>
    </recommendedName>
</protein>
<evidence type="ECO:0000259" key="1">
    <source>
        <dbReference type="PROSITE" id="PS51112"/>
    </source>
</evidence>
<gene>
    <name evidence="2" type="ORF">DIURU_002921</name>
</gene>
<dbReference type="OrthoDB" id="24630at2759"/>
<evidence type="ECO:0000313" key="3">
    <source>
        <dbReference type="Proteomes" id="UP000449547"/>
    </source>
</evidence>
<accession>A0A642UMN8</accession>
<dbReference type="EMBL" id="SWFT01000092">
    <property type="protein sequence ID" value="KAA8902127.1"/>
    <property type="molecule type" value="Genomic_DNA"/>
</dbReference>
<name>A0A642UMN8_DIURU</name>
<dbReference type="SUPFAM" id="SSF143447">
    <property type="entry name" value="AMMECR1-like"/>
    <property type="match status" value="1"/>
</dbReference>
<keyword evidence="3" id="KW-1185">Reference proteome</keyword>
<reference evidence="2 3" key="1">
    <citation type="submission" date="2019-07" db="EMBL/GenBank/DDBJ databases">
        <title>Genome assembly of two rare yeast pathogens: Diutina rugosa and Trichomonascus ciferrii.</title>
        <authorList>
            <person name="Mixao V."/>
            <person name="Saus E."/>
            <person name="Hansen A."/>
            <person name="Lass-Flor C."/>
            <person name="Gabaldon T."/>
        </authorList>
    </citation>
    <scope>NUCLEOTIDE SEQUENCE [LARGE SCALE GENOMIC DNA]</scope>
    <source>
        <strain evidence="2 3">CBS 613</strain>
    </source>
</reference>
<comment type="caution">
    <text evidence="2">The sequence shown here is derived from an EMBL/GenBank/DDBJ whole genome shotgun (WGS) entry which is preliminary data.</text>
</comment>
<feature type="domain" description="AMMECR1" evidence="1">
    <location>
        <begin position="1"/>
        <end position="200"/>
    </location>
</feature>
<dbReference type="Pfam" id="PF01871">
    <property type="entry name" value="AMMECR1"/>
    <property type="match status" value="1"/>
</dbReference>
<proteinExistence type="predicted"/>
<dbReference type="PANTHER" id="PTHR13016">
    <property type="entry name" value="AMMECR1 HOMOLOG"/>
    <property type="match status" value="1"/>
</dbReference>
<dbReference type="InterPro" id="IPR036071">
    <property type="entry name" value="AMMECR1_dom_sf"/>
</dbReference>
<dbReference type="InterPro" id="IPR002733">
    <property type="entry name" value="AMMECR1_domain"/>
</dbReference>
<organism evidence="2 3">
    <name type="scientific">Diutina rugosa</name>
    <name type="common">Yeast</name>
    <name type="synonym">Candida rugosa</name>
    <dbReference type="NCBI Taxonomy" id="5481"/>
    <lineage>
        <taxon>Eukaryota</taxon>
        <taxon>Fungi</taxon>
        <taxon>Dikarya</taxon>
        <taxon>Ascomycota</taxon>
        <taxon>Saccharomycotina</taxon>
        <taxon>Pichiomycetes</taxon>
        <taxon>Debaryomycetaceae</taxon>
        <taxon>Diutina</taxon>
    </lineage>
</organism>
<dbReference type="VEuPathDB" id="FungiDB:DIURU_002921"/>
<dbReference type="PROSITE" id="PS51112">
    <property type="entry name" value="AMMECR1"/>
    <property type="match status" value="1"/>
</dbReference>
<dbReference type="NCBIfam" id="TIGR00296">
    <property type="entry name" value="TIGR00296 family protein"/>
    <property type="match status" value="1"/>
</dbReference>
<dbReference type="GeneID" id="54781572"/>
<dbReference type="InterPro" id="IPR023473">
    <property type="entry name" value="AMMECR1"/>
</dbReference>
<sequence>MSKGVCEYAFAVLENKLKGTPLKSLTSYEPDTTLTSQRYPLFVTWNRNGNLRGCIGTFADMPLEQGVKRFALSSAFQDSRFPPITASELPQLSVSVTLLANFTPIDKWDDWEVGVHGLRVEFDYHHRPHSGTFLPSVAEEEGWDKKTTVWNLLRKSDVFDVAKSDTVRFYEQALAHKTMELTRYEGLKSSMQWSEYEQTHK</sequence>
<dbReference type="PANTHER" id="PTHR13016:SF0">
    <property type="entry name" value="AMME SYNDROME CANDIDATE GENE 1 PROTEIN"/>
    <property type="match status" value="1"/>
</dbReference>
<dbReference type="OMA" id="LFITWNK"/>
<dbReference type="RefSeq" id="XP_034012209.1">
    <property type="nucleotide sequence ID" value="XM_034155626.1"/>
</dbReference>